<sequence>MANGRLQQDPAWNQALDWLLKLQERPQDARLRADLETWLDAAPRHRAAYGKAQRVWALTGEAVPRTELREADEDSAVVAFTPRRPARHRRWLAAGALAACLAFLVLLGPVQRLLDGADLSSATAELVTRTQPDGSVITLNADSAVKTDFSGAHRQVVLVEGEAFFQVTHDQARPFTVRAAETVVTVTGTAFGTRIDAAAVTVEVEEGSVAVATPGRPEPVRLAPGDRLSIDRANGDIHVAAVPAGHIAAWRRHLLIAEGEPLGQVLDRIRPHYRGMVLATDDALLDRPVSGVFDLRQPLEALRAAATARSASVYEITPLLALVVPN</sequence>
<dbReference type="PIRSF" id="PIRSF018266">
    <property type="entry name" value="FecR"/>
    <property type="match status" value="1"/>
</dbReference>
<dbReference type="InterPro" id="IPR012373">
    <property type="entry name" value="Ferrdict_sens_TM"/>
</dbReference>
<evidence type="ECO:0000313" key="5">
    <source>
        <dbReference type="Proteomes" id="UP000198615"/>
    </source>
</evidence>
<dbReference type="Pfam" id="PF16220">
    <property type="entry name" value="DUF4880"/>
    <property type="match status" value="1"/>
</dbReference>
<protein>
    <submittedName>
        <fullName evidence="4">FecR family protein</fullName>
    </submittedName>
</protein>
<dbReference type="Gene3D" id="2.60.120.1440">
    <property type="match status" value="1"/>
</dbReference>
<keyword evidence="1" id="KW-1133">Transmembrane helix</keyword>
<dbReference type="PANTHER" id="PTHR30273:SF2">
    <property type="entry name" value="PROTEIN FECR"/>
    <property type="match status" value="1"/>
</dbReference>
<feature type="domain" description="FecR protein" evidence="2">
    <location>
        <begin position="119"/>
        <end position="209"/>
    </location>
</feature>
<gene>
    <name evidence="4" type="ORF">SAMN05660686_04684</name>
</gene>
<dbReference type="Pfam" id="PF04773">
    <property type="entry name" value="FecR"/>
    <property type="match status" value="1"/>
</dbReference>
<dbReference type="InterPro" id="IPR032623">
    <property type="entry name" value="FecR_N"/>
</dbReference>
<keyword evidence="1" id="KW-0812">Transmembrane</keyword>
<name>A0A8G2BMA1_9PROT</name>
<dbReference type="RefSeq" id="WP_051244950.1">
    <property type="nucleotide sequence ID" value="NZ_FNBW01000020.1"/>
</dbReference>
<accession>A0A8G2BMA1</accession>
<dbReference type="PANTHER" id="PTHR30273">
    <property type="entry name" value="PERIPLASMIC SIGNAL SENSOR AND SIGMA FACTOR ACTIVATOR FECR-RELATED"/>
    <property type="match status" value="1"/>
</dbReference>
<feature type="transmembrane region" description="Helical" evidence="1">
    <location>
        <begin position="91"/>
        <end position="110"/>
    </location>
</feature>
<dbReference type="GO" id="GO:0016989">
    <property type="term" value="F:sigma factor antagonist activity"/>
    <property type="evidence" value="ECO:0007669"/>
    <property type="project" value="TreeGrafter"/>
</dbReference>
<reference evidence="4 5" key="1">
    <citation type="submission" date="2016-10" db="EMBL/GenBank/DDBJ databases">
        <authorList>
            <person name="Varghese N."/>
            <person name="Submissions S."/>
        </authorList>
    </citation>
    <scope>NUCLEOTIDE SEQUENCE [LARGE SCALE GENOMIC DNA]</scope>
    <source>
        <strain evidence="4 5">DSM 18839</strain>
    </source>
</reference>
<evidence type="ECO:0000259" key="2">
    <source>
        <dbReference type="Pfam" id="PF04773"/>
    </source>
</evidence>
<feature type="domain" description="FecR N-terminal" evidence="3">
    <location>
        <begin position="14"/>
        <end position="55"/>
    </location>
</feature>
<keyword evidence="1" id="KW-0472">Membrane</keyword>
<dbReference type="EMBL" id="FNBW01000020">
    <property type="protein sequence ID" value="SDG51868.1"/>
    <property type="molecule type" value="Genomic_DNA"/>
</dbReference>
<keyword evidence="5" id="KW-1185">Reference proteome</keyword>
<dbReference type="InterPro" id="IPR006860">
    <property type="entry name" value="FecR"/>
</dbReference>
<evidence type="ECO:0000313" key="4">
    <source>
        <dbReference type="EMBL" id="SDG51868.1"/>
    </source>
</evidence>
<comment type="caution">
    <text evidence="4">The sequence shown here is derived from an EMBL/GenBank/DDBJ whole genome shotgun (WGS) entry which is preliminary data.</text>
</comment>
<proteinExistence type="predicted"/>
<evidence type="ECO:0000256" key="1">
    <source>
        <dbReference type="SAM" id="Phobius"/>
    </source>
</evidence>
<dbReference type="Proteomes" id="UP000198615">
    <property type="component" value="Unassembled WGS sequence"/>
</dbReference>
<evidence type="ECO:0000259" key="3">
    <source>
        <dbReference type="Pfam" id="PF16220"/>
    </source>
</evidence>
<organism evidence="4 5">
    <name type="scientific">Thalassobaculum litoreum DSM 18839</name>
    <dbReference type="NCBI Taxonomy" id="1123362"/>
    <lineage>
        <taxon>Bacteria</taxon>
        <taxon>Pseudomonadati</taxon>
        <taxon>Pseudomonadota</taxon>
        <taxon>Alphaproteobacteria</taxon>
        <taxon>Rhodospirillales</taxon>
        <taxon>Thalassobaculaceae</taxon>
        <taxon>Thalassobaculum</taxon>
    </lineage>
</organism>
<dbReference type="AlphaFoldDB" id="A0A8G2BMA1"/>